<keyword evidence="10" id="KW-0742">SOS response</keyword>
<dbReference type="GO" id="GO:0009432">
    <property type="term" value="P:SOS response"/>
    <property type="evidence" value="ECO:0007669"/>
    <property type="project" value="UniProtKB-KW"/>
</dbReference>
<dbReference type="InterPro" id="IPR050077">
    <property type="entry name" value="LexA_repressor"/>
</dbReference>
<keyword evidence="3" id="KW-0227">DNA damage</keyword>
<keyword evidence="5" id="KW-0068">Autocatalytic cleavage</keyword>
<evidence type="ECO:0000256" key="4">
    <source>
        <dbReference type="ARBA" id="ARBA00022801"/>
    </source>
</evidence>
<evidence type="ECO:0000256" key="10">
    <source>
        <dbReference type="ARBA" id="ARBA00023236"/>
    </source>
</evidence>
<evidence type="ECO:0000256" key="3">
    <source>
        <dbReference type="ARBA" id="ARBA00022763"/>
    </source>
</evidence>
<keyword evidence="7" id="KW-0238">DNA-binding</keyword>
<keyword evidence="9" id="KW-0234">DNA repair</keyword>
<gene>
    <name evidence="12" type="ORF">LCGC14_1714390</name>
</gene>
<keyword evidence="8" id="KW-0804">Transcription</keyword>
<sequence>MLTDRQTAVLRFIREFIEVRGKPPTVREIQRHFGFASLNSVSTHLAALQRKGCIRRVSGESRNIEILDGCPTKIELTPMIE</sequence>
<evidence type="ECO:0000259" key="11">
    <source>
        <dbReference type="Pfam" id="PF01726"/>
    </source>
</evidence>
<dbReference type="FunFam" id="1.10.10.10:FF:000009">
    <property type="entry name" value="LexA repressor"/>
    <property type="match status" value="1"/>
</dbReference>
<dbReference type="InterPro" id="IPR036388">
    <property type="entry name" value="WH-like_DNA-bd_sf"/>
</dbReference>
<name>A0A0F9HE07_9ZZZZ</name>
<dbReference type="EMBL" id="LAZR01015339">
    <property type="protein sequence ID" value="KKM13621.1"/>
    <property type="molecule type" value="Genomic_DNA"/>
</dbReference>
<keyword evidence="1" id="KW-0678">Repressor</keyword>
<dbReference type="PANTHER" id="PTHR33516">
    <property type="entry name" value="LEXA REPRESSOR"/>
    <property type="match status" value="1"/>
</dbReference>
<evidence type="ECO:0000256" key="1">
    <source>
        <dbReference type="ARBA" id="ARBA00022491"/>
    </source>
</evidence>
<evidence type="ECO:0000313" key="12">
    <source>
        <dbReference type="EMBL" id="KKM13621.1"/>
    </source>
</evidence>
<evidence type="ECO:0000256" key="2">
    <source>
        <dbReference type="ARBA" id="ARBA00022705"/>
    </source>
</evidence>
<accession>A0A0F9HE07</accession>
<dbReference type="Gene3D" id="1.10.10.10">
    <property type="entry name" value="Winged helix-like DNA-binding domain superfamily/Winged helix DNA-binding domain"/>
    <property type="match status" value="1"/>
</dbReference>
<organism evidence="12">
    <name type="scientific">marine sediment metagenome</name>
    <dbReference type="NCBI Taxonomy" id="412755"/>
    <lineage>
        <taxon>unclassified sequences</taxon>
        <taxon>metagenomes</taxon>
        <taxon>ecological metagenomes</taxon>
    </lineage>
</organism>
<evidence type="ECO:0000256" key="8">
    <source>
        <dbReference type="ARBA" id="ARBA00023163"/>
    </source>
</evidence>
<dbReference type="AlphaFoldDB" id="A0A0F9HE07"/>
<comment type="caution">
    <text evidence="12">The sequence shown here is derived from an EMBL/GenBank/DDBJ whole genome shotgun (WGS) entry which is preliminary data.</text>
</comment>
<evidence type="ECO:0000256" key="9">
    <source>
        <dbReference type="ARBA" id="ARBA00023204"/>
    </source>
</evidence>
<protein>
    <recommendedName>
        <fullName evidence="11">LexA repressor DNA-binding domain-containing protein</fullName>
    </recommendedName>
</protein>
<dbReference type="GO" id="GO:0004252">
    <property type="term" value="F:serine-type endopeptidase activity"/>
    <property type="evidence" value="ECO:0007669"/>
    <property type="project" value="InterPro"/>
</dbReference>
<feature type="domain" description="LexA repressor DNA-binding" evidence="11">
    <location>
        <begin position="2"/>
        <end position="62"/>
    </location>
</feature>
<keyword evidence="2" id="KW-0235">DNA replication</keyword>
<evidence type="ECO:0000256" key="5">
    <source>
        <dbReference type="ARBA" id="ARBA00022813"/>
    </source>
</evidence>
<dbReference type="PANTHER" id="PTHR33516:SF2">
    <property type="entry name" value="LEXA REPRESSOR-RELATED"/>
    <property type="match status" value="1"/>
</dbReference>
<keyword evidence="6" id="KW-0805">Transcription regulation</keyword>
<dbReference type="GO" id="GO:0006508">
    <property type="term" value="P:proteolysis"/>
    <property type="evidence" value="ECO:0007669"/>
    <property type="project" value="InterPro"/>
</dbReference>
<dbReference type="GO" id="GO:0006260">
    <property type="term" value="P:DNA replication"/>
    <property type="evidence" value="ECO:0007669"/>
    <property type="project" value="UniProtKB-KW"/>
</dbReference>
<proteinExistence type="predicted"/>
<dbReference type="InterPro" id="IPR006199">
    <property type="entry name" value="LexA_DNA-bd_dom"/>
</dbReference>
<evidence type="ECO:0000256" key="6">
    <source>
        <dbReference type="ARBA" id="ARBA00023015"/>
    </source>
</evidence>
<reference evidence="12" key="1">
    <citation type="journal article" date="2015" name="Nature">
        <title>Complex archaea that bridge the gap between prokaryotes and eukaryotes.</title>
        <authorList>
            <person name="Spang A."/>
            <person name="Saw J.H."/>
            <person name="Jorgensen S.L."/>
            <person name="Zaremba-Niedzwiedzka K."/>
            <person name="Martijn J."/>
            <person name="Lind A.E."/>
            <person name="van Eijk R."/>
            <person name="Schleper C."/>
            <person name="Guy L."/>
            <person name="Ettema T.J."/>
        </authorList>
    </citation>
    <scope>NUCLEOTIDE SEQUENCE</scope>
</reference>
<dbReference type="InterPro" id="IPR036390">
    <property type="entry name" value="WH_DNA-bd_sf"/>
</dbReference>
<dbReference type="SUPFAM" id="SSF46785">
    <property type="entry name" value="Winged helix' DNA-binding domain"/>
    <property type="match status" value="1"/>
</dbReference>
<dbReference type="GO" id="GO:0003677">
    <property type="term" value="F:DNA binding"/>
    <property type="evidence" value="ECO:0007669"/>
    <property type="project" value="UniProtKB-KW"/>
</dbReference>
<keyword evidence="4" id="KW-0378">Hydrolase</keyword>
<dbReference type="GO" id="GO:0006281">
    <property type="term" value="P:DNA repair"/>
    <property type="evidence" value="ECO:0007669"/>
    <property type="project" value="UniProtKB-KW"/>
</dbReference>
<evidence type="ECO:0000256" key="7">
    <source>
        <dbReference type="ARBA" id="ARBA00023125"/>
    </source>
</evidence>
<dbReference type="Pfam" id="PF01726">
    <property type="entry name" value="LexA_DNA_bind"/>
    <property type="match status" value="1"/>
</dbReference>